<accession>A0ABT5RRY8</accession>
<feature type="transmembrane region" description="Helical" evidence="1">
    <location>
        <begin position="12"/>
        <end position="30"/>
    </location>
</feature>
<dbReference type="RefSeq" id="WP_274107121.1">
    <property type="nucleotide sequence ID" value="NZ_JAPCKI010000001.1"/>
</dbReference>
<feature type="transmembrane region" description="Helical" evidence="1">
    <location>
        <begin position="36"/>
        <end position="54"/>
    </location>
</feature>
<evidence type="ECO:0000256" key="1">
    <source>
        <dbReference type="SAM" id="Phobius"/>
    </source>
</evidence>
<evidence type="ECO:0008006" key="4">
    <source>
        <dbReference type="Google" id="ProtNLM"/>
    </source>
</evidence>
<evidence type="ECO:0000313" key="3">
    <source>
        <dbReference type="Proteomes" id="UP001148932"/>
    </source>
</evidence>
<dbReference type="EMBL" id="JAPCKI010000001">
    <property type="protein sequence ID" value="MDD2176464.1"/>
    <property type="molecule type" value="Genomic_DNA"/>
</dbReference>
<evidence type="ECO:0000313" key="2">
    <source>
        <dbReference type="EMBL" id="MDD2176464.1"/>
    </source>
</evidence>
<protein>
    <recommendedName>
        <fullName evidence="4">NfeD-like C-terminal domain-containing protein</fullName>
    </recommendedName>
</protein>
<dbReference type="Proteomes" id="UP001148932">
    <property type="component" value="Unassembled WGS sequence"/>
</dbReference>
<name>A0ABT5RRY8_9BURK</name>
<reference evidence="2" key="1">
    <citation type="submission" date="2022-10" db="EMBL/GenBank/DDBJ databases">
        <title>Description of microaerobic benzene degrading bacteria.</title>
        <authorList>
            <person name="Bedics A."/>
            <person name="Tancsics A."/>
            <person name="Banerjee S."/>
        </authorList>
    </citation>
    <scope>NUCLEOTIDE SEQUENCE</scope>
    <source>
        <strain evidence="2">D2M1</strain>
    </source>
</reference>
<sequence length="326" mass="36056">MERWEVVERAVLLAVGVALLGLCGWLVFVRVGPERFVGLALLAPCVYWVFWQALHTERKKSINALSDFQEPKTSADHSPFARAEADMAKVFQQGIQLECQGQLDERVKAQIDARLREISDQLGQQVVQQLSSAPAMGRQCREPRWKLYVASLFLLALAGGVLEIAVGTYFIPSFGGAYQRVFPMLLALAVPIFGFLLFRIERQQNTLAGRFPSWGVRWIFVFPAMVLACSFLVLLSPYGWSALAGWMVGADAPARQAKVLSVEVAKPKYGKCDQHAALVIDGTSARICIEGRSVGELPKAGDTVSVRGRSSFLGLFVEEVRVERQP</sequence>
<keyword evidence="1" id="KW-1133">Transmembrane helix</keyword>
<feature type="transmembrane region" description="Helical" evidence="1">
    <location>
        <begin position="147"/>
        <end position="171"/>
    </location>
</feature>
<keyword evidence="3" id="KW-1185">Reference proteome</keyword>
<comment type="caution">
    <text evidence="2">The sequence shown here is derived from an EMBL/GenBank/DDBJ whole genome shotgun (WGS) entry which is preliminary data.</text>
</comment>
<keyword evidence="1" id="KW-0812">Transmembrane</keyword>
<keyword evidence="1" id="KW-0472">Membrane</keyword>
<feature type="transmembrane region" description="Helical" evidence="1">
    <location>
        <begin position="177"/>
        <end position="198"/>
    </location>
</feature>
<organism evidence="2 3">
    <name type="scientific">Acidovorax benzenivorans</name>
    <dbReference type="NCBI Taxonomy" id="2987520"/>
    <lineage>
        <taxon>Bacteria</taxon>
        <taxon>Pseudomonadati</taxon>
        <taxon>Pseudomonadota</taxon>
        <taxon>Betaproteobacteria</taxon>
        <taxon>Burkholderiales</taxon>
        <taxon>Comamonadaceae</taxon>
        <taxon>Acidovorax</taxon>
    </lineage>
</organism>
<gene>
    <name evidence="2" type="ORF">OIN59_03400</name>
</gene>
<feature type="transmembrane region" description="Helical" evidence="1">
    <location>
        <begin position="218"/>
        <end position="240"/>
    </location>
</feature>
<proteinExistence type="predicted"/>